<gene>
    <name evidence="1" type="ORF">R5R35_011807</name>
</gene>
<accession>A0AAN9VZX4</accession>
<dbReference type="AlphaFoldDB" id="A0AAN9VZX4"/>
<evidence type="ECO:0000313" key="2">
    <source>
        <dbReference type="Proteomes" id="UP001378592"/>
    </source>
</evidence>
<evidence type="ECO:0000313" key="1">
    <source>
        <dbReference type="EMBL" id="KAK7873458.1"/>
    </source>
</evidence>
<keyword evidence="2" id="KW-1185">Reference proteome</keyword>
<proteinExistence type="predicted"/>
<protein>
    <submittedName>
        <fullName evidence="1">Uncharacterized protein</fullName>
    </submittedName>
</protein>
<dbReference type="Proteomes" id="UP001378592">
    <property type="component" value="Unassembled WGS sequence"/>
</dbReference>
<dbReference type="EMBL" id="JAZDUA010000013">
    <property type="protein sequence ID" value="KAK7873458.1"/>
    <property type="molecule type" value="Genomic_DNA"/>
</dbReference>
<reference evidence="1 2" key="1">
    <citation type="submission" date="2024-03" db="EMBL/GenBank/DDBJ databases">
        <title>The genome assembly and annotation of the cricket Gryllus longicercus Weissman &amp; Gray.</title>
        <authorList>
            <person name="Szrajer S."/>
            <person name="Gray D."/>
            <person name="Ylla G."/>
        </authorList>
    </citation>
    <scope>NUCLEOTIDE SEQUENCE [LARGE SCALE GENOMIC DNA]</scope>
    <source>
        <strain evidence="1">DAG 2021-001</strain>
        <tissue evidence="1">Whole body minus gut</tissue>
    </source>
</reference>
<comment type="caution">
    <text evidence="1">The sequence shown here is derived from an EMBL/GenBank/DDBJ whole genome shotgun (WGS) entry which is preliminary data.</text>
</comment>
<dbReference type="Gene3D" id="3.60.10.10">
    <property type="entry name" value="Endonuclease/exonuclease/phosphatase"/>
    <property type="match status" value="1"/>
</dbReference>
<dbReference type="InterPro" id="IPR036691">
    <property type="entry name" value="Endo/exonu/phosph_ase_sf"/>
</dbReference>
<sequence>MREAISEKQYGDIFSSKRTTAGQKGVCSIINKELKKQIEIIEDITERIAILKLKAKKNKITVFQVHALTTLNSEEEIESFYDILDDSKQAQIVNELYHQGF</sequence>
<organism evidence="1 2">
    <name type="scientific">Gryllus longicercus</name>
    <dbReference type="NCBI Taxonomy" id="2509291"/>
    <lineage>
        <taxon>Eukaryota</taxon>
        <taxon>Metazoa</taxon>
        <taxon>Ecdysozoa</taxon>
        <taxon>Arthropoda</taxon>
        <taxon>Hexapoda</taxon>
        <taxon>Insecta</taxon>
        <taxon>Pterygota</taxon>
        <taxon>Neoptera</taxon>
        <taxon>Polyneoptera</taxon>
        <taxon>Orthoptera</taxon>
        <taxon>Ensifera</taxon>
        <taxon>Gryllidea</taxon>
        <taxon>Grylloidea</taxon>
        <taxon>Gryllidae</taxon>
        <taxon>Gryllinae</taxon>
        <taxon>Gryllus</taxon>
    </lineage>
</organism>
<name>A0AAN9VZX4_9ORTH</name>